<dbReference type="PANTHER" id="PTHR43333:SF1">
    <property type="entry name" value="D-ISOMER SPECIFIC 2-HYDROXYACID DEHYDROGENASE NAD-BINDING DOMAIN-CONTAINING PROTEIN"/>
    <property type="match status" value="1"/>
</dbReference>
<dbReference type="eggNOG" id="COG0111">
    <property type="taxonomic scope" value="Bacteria"/>
</dbReference>
<keyword evidence="5" id="KW-1185">Reference proteome</keyword>
<organism evidence="4 5">
    <name type="scientific">Alishewanella agri BL06</name>
    <dbReference type="NCBI Taxonomy" id="1195246"/>
    <lineage>
        <taxon>Bacteria</taxon>
        <taxon>Pseudomonadati</taxon>
        <taxon>Pseudomonadota</taxon>
        <taxon>Gammaproteobacteria</taxon>
        <taxon>Alteromonadales</taxon>
        <taxon>Alteromonadaceae</taxon>
        <taxon>Alishewanella</taxon>
    </lineage>
</organism>
<dbReference type="RefSeq" id="WP_008985690.1">
    <property type="nucleotide sequence ID" value="NZ_AKKU01000026.1"/>
</dbReference>
<evidence type="ECO:0000313" key="5">
    <source>
        <dbReference type="Proteomes" id="UP000035062"/>
    </source>
</evidence>
<keyword evidence="1" id="KW-0560">Oxidoreductase</keyword>
<dbReference type="InterPro" id="IPR036291">
    <property type="entry name" value="NAD(P)-bd_dom_sf"/>
</dbReference>
<dbReference type="GO" id="GO:0051287">
    <property type="term" value="F:NAD binding"/>
    <property type="evidence" value="ECO:0007669"/>
    <property type="project" value="InterPro"/>
</dbReference>
<dbReference type="CDD" id="cd12164">
    <property type="entry name" value="GDH_like_2"/>
    <property type="match status" value="1"/>
</dbReference>
<evidence type="ECO:0000313" key="4">
    <source>
        <dbReference type="EMBL" id="EIW87780.1"/>
    </source>
</evidence>
<proteinExistence type="predicted"/>
<dbReference type="Proteomes" id="UP000035062">
    <property type="component" value="Unassembled WGS sequence"/>
</dbReference>
<name>I9DP62_9ALTE</name>
<dbReference type="SUPFAM" id="SSF51735">
    <property type="entry name" value="NAD(P)-binding Rossmann-fold domains"/>
    <property type="match status" value="1"/>
</dbReference>
<sequence length="306" mass="33374">MTIALIIPDRKLEDLQQRLRAALPGVAIEIWPQLSDPAAVTFAVLWKQPAGILAQLPNLKALQSYGAGIDSIVTDPDLPALPLARVVDPALTESMLRYLAGIESYYRLRLDQFNRQQQQALWKPKSPRTLQTLCVLGLGELGAATARYFQAQGYQVTGWSRTVKDIPGIRCFAGADGLAPALQQADLVICLLPLTPATTQLLDQQVLALMKPGVILINVARGAIIDDQALLAALESGQVQAACLDVFRQEPLPATDPYWHHPAVTITPHISAVTRVESVVAQIAENYRRAEQGLPLLNQVDLQQGY</sequence>
<keyword evidence="2" id="KW-0520">NAD</keyword>
<dbReference type="PROSITE" id="PS00671">
    <property type="entry name" value="D_2_HYDROXYACID_DH_3"/>
    <property type="match status" value="1"/>
</dbReference>
<accession>I9DP62</accession>
<reference evidence="4 5" key="1">
    <citation type="journal article" date="2012" name="J. Bacteriol.">
        <title>Genome Sequence of Pectin-Degrading Alishewanella agri, Isolated from Landfill Soil.</title>
        <authorList>
            <person name="Kim J."/>
            <person name="Jung J."/>
            <person name="Sung J.S."/>
            <person name="Chun J."/>
            <person name="Park W."/>
        </authorList>
    </citation>
    <scope>NUCLEOTIDE SEQUENCE [LARGE SCALE GENOMIC DNA]</scope>
    <source>
        <strain evidence="4 5">BL06</strain>
    </source>
</reference>
<evidence type="ECO:0000256" key="1">
    <source>
        <dbReference type="ARBA" id="ARBA00023002"/>
    </source>
</evidence>
<dbReference type="AlphaFoldDB" id="I9DP62"/>
<dbReference type="GO" id="GO:0016616">
    <property type="term" value="F:oxidoreductase activity, acting on the CH-OH group of donors, NAD or NADP as acceptor"/>
    <property type="evidence" value="ECO:0007669"/>
    <property type="project" value="UniProtKB-ARBA"/>
</dbReference>
<dbReference type="InterPro" id="IPR006140">
    <property type="entry name" value="D-isomer_DH_NAD-bd"/>
</dbReference>
<dbReference type="PANTHER" id="PTHR43333">
    <property type="entry name" value="2-HACID_DH_C DOMAIN-CONTAINING PROTEIN"/>
    <property type="match status" value="1"/>
</dbReference>
<comment type="caution">
    <text evidence="4">The sequence shown here is derived from an EMBL/GenBank/DDBJ whole genome shotgun (WGS) entry which is preliminary data.</text>
</comment>
<dbReference type="Gene3D" id="3.40.50.720">
    <property type="entry name" value="NAD(P)-binding Rossmann-like Domain"/>
    <property type="match status" value="2"/>
</dbReference>
<evidence type="ECO:0000256" key="2">
    <source>
        <dbReference type="ARBA" id="ARBA00023027"/>
    </source>
</evidence>
<dbReference type="EMBL" id="AKKU01000026">
    <property type="protein sequence ID" value="EIW87780.1"/>
    <property type="molecule type" value="Genomic_DNA"/>
</dbReference>
<dbReference type="STRING" id="1195246.AGRI_14715"/>
<feature type="domain" description="D-isomer specific 2-hydroxyacid dehydrogenase NAD-binding" evidence="3">
    <location>
        <begin position="109"/>
        <end position="271"/>
    </location>
</feature>
<evidence type="ECO:0000259" key="3">
    <source>
        <dbReference type="Pfam" id="PF02826"/>
    </source>
</evidence>
<dbReference type="InterPro" id="IPR029753">
    <property type="entry name" value="D-isomer_DH_CS"/>
</dbReference>
<dbReference type="Pfam" id="PF02826">
    <property type="entry name" value="2-Hacid_dh_C"/>
    <property type="match status" value="1"/>
</dbReference>
<dbReference type="PATRIC" id="fig|1195246.3.peg.2918"/>
<gene>
    <name evidence="4" type="ORF">AGRI_14715</name>
</gene>
<protein>
    <submittedName>
        <fullName evidence="4">2-hydroxyacid dehydrogenase</fullName>
    </submittedName>
</protein>